<dbReference type="GO" id="GO:0030272">
    <property type="term" value="F:5-formyltetrahydrofolate cyclo-ligase activity"/>
    <property type="evidence" value="ECO:0007669"/>
    <property type="project" value="UniProtKB-EC"/>
</dbReference>
<evidence type="ECO:0000256" key="5">
    <source>
        <dbReference type="RuleBase" id="RU361279"/>
    </source>
</evidence>
<dbReference type="EC" id="6.3.3.2" evidence="5"/>
<name>A0A7X5R476_9MICO</name>
<keyword evidence="5" id="KW-0479">Metal-binding</keyword>
<comment type="caution">
    <text evidence="6">The sequence shown here is derived from an EMBL/GenBank/DDBJ whole genome shotgun (WGS) entry which is preliminary data.</text>
</comment>
<reference evidence="6 7" key="1">
    <citation type="submission" date="2020-02" db="EMBL/GenBank/DDBJ databases">
        <title>Sequencing the genomes of 1000 actinobacteria strains.</title>
        <authorList>
            <person name="Klenk H.-P."/>
        </authorList>
    </citation>
    <scope>NUCLEOTIDE SEQUENCE [LARGE SCALE GENOMIC DNA]</scope>
    <source>
        <strain evidence="6 7">DSM 27960</strain>
    </source>
</reference>
<comment type="catalytic activity">
    <reaction evidence="5">
        <text>(6S)-5-formyl-5,6,7,8-tetrahydrofolate + ATP = (6R)-5,10-methenyltetrahydrofolate + ADP + phosphate</text>
        <dbReference type="Rhea" id="RHEA:10488"/>
        <dbReference type="ChEBI" id="CHEBI:30616"/>
        <dbReference type="ChEBI" id="CHEBI:43474"/>
        <dbReference type="ChEBI" id="CHEBI:57455"/>
        <dbReference type="ChEBI" id="CHEBI:57457"/>
        <dbReference type="ChEBI" id="CHEBI:456216"/>
        <dbReference type="EC" id="6.3.3.2"/>
    </reaction>
</comment>
<feature type="binding site" evidence="4">
    <location>
        <position position="55"/>
    </location>
    <ligand>
        <name>substrate</name>
    </ligand>
</feature>
<proteinExistence type="inferred from homology"/>
<evidence type="ECO:0000256" key="4">
    <source>
        <dbReference type="PIRSR" id="PIRSR006806-1"/>
    </source>
</evidence>
<keyword evidence="3 4" id="KW-0067">ATP-binding</keyword>
<dbReference type="GO" id="GO:0046872">
    <property type="term" value="F:metal ion binding"/>
    <property type="evidence" value="ECO:0007669"/>
    <property type="project" value="UniProtKB-KW"/>
</dbReference>
<dbReference type="NCBIfam" id="TIGR02727">
    <property type="entry name" value="MTHFS_bact"/>
    <property type="match status" value="1"/>
</dbReference>
<gene>
    <name evidence="6" type="ORF">FHX76_002940</name>
</gene>
<evidence type="ECO:0000256" key="3">
    <source>
        <dbReference type="ARBA" id="ARBA00022840"/>
    </source>
</evidence>
<dbReference type="AlphaFoldDB" id="A0A7X5R476"/>
<keyword evidence="5" id="KW-0460">Magnesium</keyword>
<feature type="binding site" evidence="4">
    <location>
        <begin position="9"/>
        <end position="13"/>
    </location>
    <ligand>
        <name>ATP</name>
        <dbReference type="ChEBI" id="CHEBI:30616"/>
    </ligand>
</feature>
<evidence type="ECO:0000313" key="7">
    <source>
        <dbReference type="Proteomes" id="UP000541033"/>
    </source>
</evidence>
<dbReference type="PANTHER" id="PTHR23407">
    <property type="entry name" value="ATPASE INHIBITOR/5-FORMYLTETRAHYDROFOLATE CYCLO-LIGASE"/>
    <property type="match status" value="1"/>
</dbReference>
<dbReference type="InterPro" id="IPR037171">
    <property type="entry name" value="NagB/RpiA_transferase-like"/>
</dbReference>
<dbReference type="GO" id="GO:0005524">
    <property type="term" value="F:ATP binding"/>
    <property type="evidence" value="ECO:0007669"/>
    <property type="project" value="UniProtKB-KW"/>
</dbReference>
<dbReference type="Pfam" id="PF01812">
    <property type="entry name" value="5-FTHF_cyc-lig"/>
    <property type="match status" value="1"/>
</dbReference>
<evidence type="ECO:0000313" key="6">
    <source>
        <dbReference type="EMBL" id="NIH55025.1"/>
    </source>
</evidence>
<dbReference type="RefSeq" id="WP_167151899.1">
    <property type="nucleotide sequence ID" value="NZ_JAAMOX010000003.1"/>
</dbReference>
<sequence>MSQDIDRQKKALRAEIRERRRNAPSTATDELTADLTNQLINYITEHEVTSLSCYLPTNFEPNTRPFLNWAHEHGIRVLLPISRQDGLLDWVVGDGSTETEGLFGVPEAVGEVLGPIAVNDVDLMLIPACAVDEGGMRVGWGRGYFDKTIGSMQQQPPIFAIIFDGELLETVPRDLHDQPVTGVITPTRIVTFP</sequence>
<feature type="binding site" evidence="4">
    <location>
        <position position="60"/>
    </location>
    <ligand>
        <name>substrate</name>
    </ligand>
</feature>
<comment type="similarity">
    <text evidence="1 5">Belongs to the 5-formyltetrahydrofolate cyclo-ligase family.</text>
</comment>
<dbReference type="InterPro" id="IPR024185">
    <property type="entry name" value="FTHF_cligase-like_sf"/>
</dbReference>
<protein>
    <recommendedName>
        <fullName evidence="5">5-formyltetrahydrofolate cyclo-ligase</fullName>
        <ecNumber evidence="5">6.3.3.2</ecNumber>
    </recommendedName>
</protein>
<keyword evidence="6" id="KW-0436">Ligase</keyword>
<dbReference type="Gene3D" id="3.40.50.10420">
    <property type="entry name" value="NagB/RpiA/CoA transferase-like"/>
    <property type="match status" value="1"/>
</dbReference>
<comment type="cofactor">
    <cofactor evidence="5">
        <name>Mg(2+)</name>
        <dbReference type="ChEBI" id="CHEBI:18420"/>
    </cofactor>
</comment>
<keyword evidence="7" id="KW-1185">Reference proteome</keyword>
<dbReference type="Proteomes" id="UP000541033">
    <property type="component" value="Unassembled WGS sequence"/>
</dbReference>
<dbReference type="SUPFAM" id="SSF100950">
    <property type="entry name" value="NagB/RpiA/CoA transferase-like"/>
    <property type="match status" value="1"/>
</dbReference>
<evidence type="ECO:0000256" key="1">
    <source>
        <dbReference type="ARBA" id="ARBA00010638"/>
    </source>
</evidence>
<dbReference type="GO" id="GO:0009396">
    <property type="term" value="P:folic acid-containing compound biosynthetic process"/>
    <property type="evidence" value="ECO:0007669"/>
    <property type="project" value="TreeGrafter"/>
</dbReference>
<dbReference type="PANTHER" id="PTHR23407:SF1">
    <property type="entry name" value="5-FORMYLTETRAHYDROFOLATE CYCLO-LIGASE"/>
    <property type="match status" value="1"/>
</dbReference>
<dbReference type="GO" id="GO:0035999">
    <property type="term" value="P:tetrahydrofolate interconversion"/>
    <property type="evidence" value="ECO:0007669"/>
    <property type="project" value="TreeGrafter"/>
</dbReference>
<dbReference type="PIRSF" id="PIRSF006806">
    <property type="entry name" value="FTHF_cligase"/>
    <property type="match status" value="1"/>
</dbReference>
<dbReference type="InterPro" id="IPR002698">
    <property type="entry name" value="FTHF_cligase"/>
</dbReference>
<dbReference type="EMBL" id="JAAMOX010000003">
    <property type="protein sequence ID" value="NIH55025.1"/>
    <property type="molecule type" value="Genomic_DNA"/>
</dbReference>
<keyword evidence="2 4" id="KW-0547">Nucleotide-binding</keyword>
<organism evidence="6 7">
    <name type="scientific">Lysinibacter cavernae</name>
    <dbReference type="NCBI Taxonomy" id="1640652"/>
    <lineage>
        <taxon>Bacteria</taxon>
        <taxon>Bacillati</taxon>
        <taxon>Actinomycetota</taxon>
        <taxon>Actinomycetes</taxon>
        <taxon>Micrococcales</taxon>
        <taxon>Microbacteriaceae</taxon>
        <taxon>Lysinibacter</taxon>
    </lineage>
</organism>
<accession>A0A7X5R476</accession>
<evidence type="ECO:0000256" key="2">
    <source>
        <dbReference type="ARBA" id="ARBA00022741"/>
    </source>
</evidence>